<keyword evidence="2" id="KW-0805">Transcription regulation</keyword>
<dbReference type="GO" id="GO:0005634">
    <property type="term" value="C:nucleus"/>
    <property type="evidence" value="ECO:0007669"/>
    <property type="project" value="UniProtKB-SubCell"/>
</dbReference>
<dbReference type="Gene3D" id="3.30.420.40">
    <property type="match status" value="2"/>
</dbReference>
<dbReference type="CDD" id="cd10211">
    <property type="entry name" value="ASKHA_NBD_Arp5"/>
    <property type="match status" value="1"/>
</dbReference>
<sequence>MTKTNIFKAPTVPNNVEFQKIFNDYNKFKNNSSIVIDYGSDTCRAGWSVEESPRLIFENSVSKFKNKKGKPKNVILVGNDIYTDPSAYSTTRSAFDNGLIYNFDVVENTLDYIFTVLGIDTDSINHPIVMTEPTSNLFRTRKNMNELLFEGYNVPSVAYGIDSLWSYYYNNTLNTDGINDRTEMEDGIIISTGNFSTHIIPIFNGKPQLKHCQRINIGGNSMVEYLLKLIQVKYPVFPTKILQSQTKKLAQDHLYFSQDYQKEISTLFDKEVLENVDHIIQFPFHFSENPEKSQEELDKQAERRRENAKKLQQIAARVRLEKLEKREEDLIEYQELLGYAETDDIPTFNNRLRDYGFRTKQELEAEIKKVENTLKRARDKDLGIDPADQKEANVSTNVPKFDLVEVPDEQLGPEELKEKRKQKLIKANYDARDRAKRRILLDSIEQKAALKNELSNRKSKASQLRMKSIAGLAAHETQPVATSGSRRKRQDDSDDNFGEDDNDWNIYLDISKEVSDSDDSPEIELLQINELLYKNDAKFLEEIDEETRKEIEGKLLYRFYSGTQEAILETPAVPFHLSTSDGNGDQVGENGTKQNLMKELMSRSYQVHLNIERIRVPEILFDPMIVGDDQCGIIELVENMWKLFPEKKTDFAKNIFVTGQGFASVKGFSSRLYNDLVPILPIGTEMNIKMASDLALDAWKGAALWTKDVSENSNQKNVFMTREEYNEYGGEYFKEHEYSNLYKKII</sequence>
<dbReference type="SUPFAM" id="SSF53067">
    <property type="entry name" value="Actin-like ATPase domain"/>
    <property type="match status" value="2"/>
</dbReference>
<dbReference type="AlphaFoldDB" id="A0A2U1JEQ0"/>
<name>A0A2U1JEQ0_SMIAN</name>
<dbReference type="Proteomes" id="UP000245591">
    <property type="component" value="Unassembled WGS sequence"/>
</dbReference>
<comment type="caution">
    <text evidence="8">The sequence shown here is derived from an EMBL/GenBank/DDBJ whole genome shotgun (WGS) entry which is preliminary data.</text>
</comment>
<gene>
    <name evidence="8" type="ORF">BB558_000292</name>
</gene>
<dbReference type="InterPro" id="IPR043129">
    <property type="entry name" value="ATPase_NBD"/>
</dbReference>
<evidence type="ECO:0000313" key="9">
    <source>
        <dbReference type="Proteomes" id="UP000245591"/>
    </source>
</evidence>
<dbReference type="EMBL" id="MBFU01000011">
    <property type="protein sequence ID" value="PWA03572.1"/>
    <property type="molecule type" value="Genomic_DNA"/>
</dbReference>
<keyword evidence="3" id="KW-0804">Transcription</keyword>
<evidence type="ECO:0000313" key="8">
    <source>
        <dbReference type="EMBL" id="PWA03572.1"/>
    </source>
</evidence>
<keyword evidence="6" id="KW-0175">Coiled coil</keyword>
<evidence type="ECO:0000256" key="1">
    <source>
        <dbReference type="ARBA" id="ARBA00004123"/>
    </source>
</evidence>
<feature type="coiled-coil region" evidence="6">
    <location>
        <begin position="294"/>
        <end position="328"/>
    </location>
</feature>
<evidence type="ECO:0000256" key="6">
    <source>
        <dbReference type="SAM" id="Coils"/>
    </source>
</evidence>
<evidence type="ECO:0000256" key="7">
    <source>
        <dbReference type="SAM" id="MobiDB-lite"/>
    </source>
</evidence>
<proteinExistence type="inferred from homology"/>
<comment type="subcellular location">
    <subcellularLocation>
        <location evidence="1">Nucleus</location>
    </subcellularLocation>
</comment>
<dbReference type="PANTHER" id="PTHR11937">
    <property type="entry name" value="ACTIN"/>
    <property type="match status" value="1"/>
</dbReference>
<evidence type="ECO:0000256" key="2">
    <source>
        <dbReference type="ARBA" id="ARBA00023015"/>
    </source>
</evidence>
<evidence type="ECO:0000256" key="3">
    <source>
        <dbReference type="ARBA" id="ARBA00023163"/>
    </source>
</evidence>
<keyword evidence="4" id="KW-0539">Nucleus</keyword>
<dbReference type="Pfam" id="PF00022">
    <property type="entry name" value="Actin"/>
    <property type="match status" value="2"/>
</dbReference>
<organism evidence="8 9">
    <name type="scientific">Smittium angustum</name>
    <dbReference type="NCBI Taxonomy" id="133377"/>
    <lineage>
        <taxon>Eukaryota</taxon>
        <taxon>Fungi</taxon>
        <taxon>Fungi incertae sedis</taxon>
        <taxon>Zoopagomycota</taxon>
        <taxon>Kickxellomycotina</taxon>
        <taxon>Harpellomycetes</taxon>
        <taxon>Harpellales</taxon>
        <taxon>Legeriomycetaceae</taxon>
        <taxon>Smittium</taxon>
    </lineage>
</organism>
<accession>A0A2U1JEQ0</accession>
<reference evidence="8 9" key="1">
    <citation type="journal article" date="2018" name="MBio">
        <title>Comparative Genomics Reveals the Core Gene Toolbox for the Fungus-Insect Symbiosis.</title>
        <authorList>
            <person name="Wang Y."/>
            <person name="Stata M."/>
            <person name="Wang W."/>
            <person name="Stajich J.E."/>
            <person name="White M.M."/>
            <person name="Moncalvo J.M."/>
        </authorList>
    </citation>
    <scope>NUCLEOTIDE SEQUENCE [LARGE SCALE GENOMIC DNA]</scope>
    <source>
        <strain evidence="8 9">AUS-126-30</strain>
    </source>
</reference>
<keyword evidence="9" id="KW-1185">Reference proteome</keyword>
<protein>
    <recommendedName>
        <fullName evidence="10">Actin-related protein 5</fullName>
    </recommendedName>
</protein>
<comment type="similarity">
    <text evidence="5">Belongs to the actin family.</text>
</comment>
<evidence type="ECO:0000256" key="4">
    <source>
        <dbReference type="ARBA" id="ARBA00023242"/>
    </source>
</evidence>
<feature type="region of interest" description="Disordered" evidence="7">
    <location>
        <begin position="470"/>
        <end position="500"/>
    </location>
</feature>
<dbReference type="SMART" id="SM00268">
    <property type="entry name" value="ACTIN"/>
    <property type="match status" value="1"/>
</dbReference>
<evidence type="ECO:0008006" key="10">
    <source>
        <dbReference type="Google" id="ProtNLM"/>
    </source>
</evidence>
<dbReference type="FunFam" id="3.30.420.40:FF:000122">
    <property type="entry name" value="ARP5 actin-related protein 5 homolog"/>
    <property type="match status" value="1"/>
</dbReference>
<dbReference type="InterPro" id="IPR004000">
    <property type="entry name" value="Actin"/>
</dbReference>
<evidence type="ECO:0000256" key="5">
    <source>
        <dbReference type="RuleBase" id="RU000487"/>
    </source>
</evidence>